<name>A0ABR8FJT9_9NOST</name>
<evidence type="ECO:0000313" key="2">
    <source>
        <dbReference type="Proteomes" id="UP000640531"/>
    </source>
</evidence>
<evidence type="ECO:0000313" key="1">
    <source>
        <dbReference type="EMBL" id="MBD2569858.1"/>
    </source>
</evidence>
<reference evidence="1 2" key="1">
    <citation type="journal article" date="2020" name="ISME J.">
        <title>Comparative genomics reveals insights into cyanobacterial evolution and habitat adaptation.</title>
        <authorList>
            <person name="Chen M.Y."/>
            <person name="Teng W.K."/>
            <person name="Zhao L."/>
            <person name="Hu C.X."/>
            <person name="Zhou Y.K."/>
            <person name="Han B.P."/>
            <person name="Song L.R."/>
            <person name="Shu W.S."/>
        </authorList>
    </citation>
    <scope>NUCLEOTIDE SEQUENCE [LARGE SCALE GENOMIC DNA]</scope>
    <source>
        <strain evidence="1 2">FACHB-196</strain>
    </source>
</reference>
<dbReference type="Proteomes" id="UP000640531">
    <property type="component" value="Unassembled WGS sequence"/>
</dbReference>
<organism evidence="1 2">
    <name type="scientific">Anabaena lutea FACHB-196</name>
    <dbReference type="NCBI Taxonomy" id="2692881"/>
    <lineage>
        <taxon>Bacteria</taxon>
        <taxon>Bacillati</taxon>
        <taxon>Cyanobacteriota</taxon>
        <taxon>Cyanophyceae</taxon>
        <taxon>Nostocales</taxon>
        <taxon>Nostocaceae</taxon>
        <taxon>Anabaena</taxon>
    </lineage>
</organism>
<gene>
    <name evidence="1" type="ORF">H6G59_18545</name>
</gene>
<protein>
    <submittedName>
        <fullName evidence="1">Uncharacterized protein</fullName>
    </submittedName>
</protein>
<sequence>MYYTFVRIGDGTIGNTGFGTGQLLATLSGTSGFIDADVNVNLFAFFQQTLISG</sequence>
<comment type="caution">
    <text evidence="1">The sequence shown here is derived from an EMBL/GenBank/DDBJ whole genome shotgun (WGS) entry which is preliminary data.</text>
</comment>
<accession>A0ABR8FJT9</accession>
<dbReference type="RefSeq" id="WP_190717042.1">
    <property type="nucleotide sequence ID" value="NZ_JACJST010000018.1"/>
</dbReference>
<dbReference type="EMBL" id="JACJST010000018">
    <property type="protein sequence ID" value="MBD2569858.1"/>
    <property type="molecule type" value="Genomic_DNA"/>
</dbReference>
<proteinExistence type="predicted"/>
<keyword evidence="2" id="KW-1185">Reference proteome</keyword>